<keyword evidence="5" id="KW-1185">Reference proteome</keyword>
<feature type="compositionally biased region" description="Low complexity" evidence="2">
    <location>
        <begin position="1"/>
        <end position="19"/>
    </location>
</feature>
<dbReference type="AlphaFoldDB" id="A0ABD2X7E7"/>
<dbReference type="InterPro" id="IPR001878">
    <property type="entry name" value="Znf_CCHC"/>
</dbReference>
<dbReference type="InterPro" id="IPR036875">
    <property type="entry name" value="Znf_CCHC_sf"/>
</dbReference>
<feature type="domain" description="CCHC-type" evidence="3">
    <location>
        <begin position="70"/>
        <end position="85"/>
    </location>
</feature>
<proteinExistence type="predicted"/>
<dbReference type="Proteomes" id="UP001627154">
    <property type="component" value="Unassembled WGS sequence"/>
</dbReference>
<evidence type="ECO:0000313" key="4">
    <source>
        <dbReference type="EMBL" id="KAL3400752.1"/>
    </source>
</evidence>
<evidence type="ECO:0000256" key="2">
    <source>
        <dbReference type="SAM" id="MobiDB-lite"/>
    </source>
</evidence>
<sequence length="147" mass="15753">MAVACSSEAATTTRQTASSSDHRPARAYATRQGRQDCVRCGGEHYVGHCDVFTSMNSAERRELVMQQRLCFNCLRPGHAVRACPSRSTCQTCGATHHTLLHEGSRKRNASSHEPGPPAKNRHTSLATLENAAPGASGTGDEQSTESS</sequence>
<feature type="region of interest" description="Disordered" evidence="2">
    <location>
        <begin position="100"/>
        <end position="147"/>
    </location>
</feature>
<dbReference type="Gene3D" id="4.10.60.10">
    <property type="entry name" value="Zinc finger, CCHC-type"/>
    <property type="match status" value="1"/>
</dbReference>
<accession>A0ABD2X7E7</accession>
<dbReference type="SUPFAM" id="SSF57756">
    <property type="entry name" value="Retrovirus zinc finger-like domains"/>
    <property type="match status" value="1"/>
</dbReference>
<evidence type="ECO:0000313" key="5">
    <source>
        <dbReference type="Proteomes" id="UP001627154"/>
    </source>
</evidence>
<dbReference type="GO" id="GO:0008270">
    <property type="term" value="F:zinc ion binding"/>
    <property type="evidence" value="ECO:0007669"/>
    <property type="project" value="UniProtKB-KW"/>
</dbReference>
<gene>
    <name evidence="4" type="ORF">TKK_005899</name>
</gene>
<feature type="region of interest" description="Disordered" evidence="2">
    <location>
        <begin position="1"/>
        <end position="28"/>
    </location>
</feature>
<protein>
    <recommendedName>
        <fullName evidence="3">CCHC-type domain-containing protein</fullName>
    </recommendedName>
</protein>
<name>A0ABD2X7E7_9HYME</name>
<dbReference type="PANTHER" id="PTHR47331">
    <property type="entry name" value="PHD-TYPE DOMAIN-CONTAINING PROTEIN"/>
    <property type="match status" value="1"/>
</dbReference>
<evidence type="ECO:0000256" key="1">
    <source>
        <dbReference type="PROSITE-ProRule" id="PRU00047"/>
    </source>
</evidence>
<dbReference type="EMBL" id="JBJJXI010000050">
    <property type="protein sequence ID" value="KAL3400752.1"/>
    <property type="molecule type" value="Genomic_DNA"/>
</dbReference>
<evidence type="ECO:0000259" key="3">
    <source>
        <dbReference type="PROSITE" id="PS50158"/>
    </source>
</evidence>
<dbReference type="PANTHER" id="PTHR47331:SF5">
    <property type="entry name" value="RIBONUCLEASE H"/>
    <property type="match status" value="1"/>
</dbReference>
<keyword evidence="1" id="KW-0479">Metal-binding</keyword>
<keyword evidence="1" id="KW-0862">Zinc</keyword>
<dbReference type="PROSITE" id="PS50158">
    <property type="entry name" value="ZF_CCHC"/>
    <property type="match status" value="1"/>
</dbReference>
<comment type="caution">
    <text evidence="4">The sequence shown here is derived from an EMBL/GenBank/DDBJ whole genome shotgun (WGS) entry which is preliminary data.</text>
</comment>
<reference evidence="4 5" key="1">
    <citation type="journal article" date="2024" name="bioRxiv">
        <title>A reference genome for Trichogramma kaykai: A tiny desert-dwelling parasitoid wasp with competing sex-ratio distorters.</title>
        <authorList>
            <person name="Culotta J."/>
            <person name="Lindsey A.R."/>
        </authorList>
    </citation>
    <scope>NUCLEOTIDE SEQUENCE [LARGE SCALE GENOMIC DNA]</scope>
    <source>
        <strain evidence="4 5">KSX58</strain>
    </source>
</reference>
<organism evidence="4 5">
    <name type="scientific">Trichogramma kaykai</name>
    <dbReference type="NCBI Taxonomy" id="54128"/>
    <lineage>
        <taxon>Eukaryota</taxon>
        <taxon>Metazoa</taxon>
        <taxon>Ecdysozoa</taxon>
        <taxon>Arthropoda</taxon>
        <taxon>Hexapoda</taxon>
        <taxon>Insecta</taxon>
        <taxon>Pterygota</taxon>
        <taxon>Neoptera</taxon>
        <taxon>Endopterygota</taxon>
        <taxon>Hymenoptera</taxon>
        <taxon>Apocrita</taxon>
        <taxon>Proctotrupomorpha</taxon>
        <taxon>Chalcidoidea</taxon>
        <taxon>Trichogrammatidae</taxon>
        <taxon>Trichogramma</taxon>
    </lineage>
</organism>
<keyword evidence="1" id="KW-0863">Zinc-finger</keyword>